<organism evidence="1">
    <name type="scientific">Arundo donax</name>
    <name type="common">Giant reed</name>
    <name type="synonym">Donax arundinaceus</name>
    <dbReference type="NCBI Taxonomy" id="35708"/>
    <lineage>
        <taxon>Eukaryota</taxon>
        <taxon>Viridiplantae</taxon>
        <taxon>Streptophyta</taxon>
        <taxon>Embryophyta</taxon>
        <taxon>Tracheophyta</taxon>
        <taxon>Spermatophyta</taxon>
        <taxon>Magnoliopsida</taxon>
        <taxon>Liliopsida</taxon>
        <taxon>Poales</taxon>
        <taxon>Poaceae</taxon>
        <taxon>PACMAD clade</taxon>
        <taxon>Arundinoideae</taxon>
        <taxon>Arundineae</taxon>
        <taxon>Arundo</taxon>
    </lineage>
</organism>
<proteinExistence type="predicted"/>
<reference evidence="1" key="1">
    <citation type="submission" date="2014-09" db="EMBL/GenBank/DDBJ databases">
        <authorList>
            <person name="Magalhaes I.L.F."/>
            <person name="Oliveira U."/>
            <person name="Santos F.R."/>
            <person name="Vidigal T.H.D.A."/>
            <person name="Brescovit A.D."/>
            <person name="Santos A.J."/>
        </authorList>
    </citation>
    <scope>NUCLEOTIDE SEQUENCE</scope>
    <source>
        <tissue evidence="1">Shoot tissue taken approximately 20 cm above the soil surface</tissue>
    </source>
</reference>
<accession>A0A0A9DPH2</accession>
<protein>
    <submittedName>
        <fullName evidence="1">Uncharacterized protein</fullName>
    </submittedName>
</protein>
<dbReference type="EMBL" id="GBRH01212248">
    <property type="protein sequence ID" value="JAD85647.1"/>
    <property type="molecule type" value="Transcribed_RNA"/>
</dbReference>
<dbReference type="AlphaFoldDB" id="A0A0A9DPH2"/>
<evidence type="ECO:0000313" key="1">
    <source>
        <dbReference type="EMBL" id="JAD85647.1"/>
    </source>
</evidence>
<sequence>MASDSKYLMNANKDVFHEWFRPWLTRHNWLYATIIYRQFAIKKQLGIYFPPLVKGAIMCHQQRLITMKSGF</sequence>
<reference evidence="1" key="2">
    <citation type="journal article" date="2015" name="Data Brief">
        <title>Shoot transcriptome of the giant reed, Arundo donax.</title>
        <authorList>
            <person name="Barrero R.A."/>
            <person name="Guerrero F.D."/>
            <person name="Moolhuijzen P."/>
            <person name="Goolsby J.A."/>
            <person name="Tidwell J."/>
            <person name="Bellgard S.E."/>
            <person name="Bellgard M.I."/>
        </authorList>
    </citation>
    <scope>NUCLEOTIDE SEQUENCE</scope>
    <source>
        <tissue evidence="1">Shoot tissue taken approximately 20 cm above the soil surface</tissue>
    </source>
</reference>
<name>A0A0A9DPH2_ARUDO</name>